<keyword evidence="1" id="KW-1133">Transmembrane helix</keyword>
<feature type="transmembrane region" description="Helical" evidence="1">
    <location>
        <begin position="276"/>
        <end position="294"/>
    </location>
</feature>
<organism evidence="2 3">
    <name type="scientific">Candidatus Thiodiazotropha taylori</name>
    <dbReference type="NCBI Taxonomy" id="2792791"/>
    <lineage>
        <taxon>Bacteria</taxon>
        <taxon>Pseudomonadati</taxon>
        <taxon>Pseudomonadota</taxon>
        <taxon>Gammaproteobacteria</taxon>
        <taxon>Chromatiales</taxon>
        <taxon>Sedimenticolaceae</taxon>
        <taxon>Candidatus Thiodiazotropha</taxon>
    </lineage>
</organism>
<accession>A0A944MB75</accession>
<evidence type="ECO:0000313" key="2">
    <source>
        <dbReference type="EMBL" id="MBT2989529.1"/>
    </source>
</evidence>
<dbReference type="Proteomes" id="UP000770889">
    <property type="component" value="Unassembled WGS sequence"/>
</dbReference>
<feature type="transmembrane region" description="Helical" evidence="1">
    <location>
        <begin position="41"/>
        <end position="61"/>
    </location>
</feature>
<sequence>MQTKLKTALKTLWWVVVLCFIFVFLHGNLHVVDDVVKQIPIGIIISSLLSLTLGKLLLVAIMHQSLRYYKIDFRFLQSFSIYNITQLGKYIPGSIWQFVGKIGMYKSAGLDSRSVRDTIVLETFWVVFSAFMFGLLLIGFTQYQFLITLSHKVPTVIPIATLAIILFLLLLPQLRPHRERLYGYCRRLLFTPLSFMTALLIWLTLGFAFWITLTPFTTSEIGLVYIIGLYAFSYAVGFAVPFAPAGIGIRESVLVLGLAPFLDVNSAIILAALNRIFYIFIEIILSALSIMVSGRRSVDRPKT</sequence>
<keyword evidence="1" id="KW-0812">Transmembrane</keyword>
<comment type="caution">
    <text evidence="2">The sequence shown here is derived from an EMBL/GenBank/DDBJ whole genome shotgun (WGS) entry which is preliminary data.</text>
</comment>
<dbReference type="AlphaFoldDB" id="A0A944MB75"/>
<feature type="transmembrane region" description="Helical" evidence="1">
    <location>
        <begin position="12"/>
        <end position="29"/>
    </location>
</feature>
<dbReference type="EMBL" id="JAHHGM010000009">
    <property type="protein sequence ID" value="MBT2989529.1"/>
    <property type="molecule type" value="Genomic_DNA"/>
</dbReference>
<protein>
    <submittedName>
        <fullName evidence="2">Flippase-like domain-containing protein</fullName>
    </submittedName>
</protein>
<name>A0A944MB75_9GAMM</name>
<gene>
    <name evidence="2" type="ORF">KME65_11250</name>
</gene>
<feature type="transmembrane region" description="Helical" evidence="1">
    <location>
        <begin position="119"/>
        <end position="141"/>
    </location>
</feature>
<feature type="transmembrane region" description="Helical" evidence="1">
    <location>
        <begin position="192"/>
        <end position="211"/>
    </location>
</feature>
<proteinExistence type="predicted"/>
<reference evidence="2 3" key="1">
    <citation type="submission" date="2021-05" db="EMBL/GenBank/DDBJ databases">
        <title>Genetic and Functional Diversity in Clade A Lucinid endosymbionts from the Bahamas.</title>
        <authorList>
            <person name="Giani N.M."/>
            <person name="Engel A.S."/>
            <person name="Campbell B.J."/>
        </authorList>
    </citation>
    <scope>NUCLEOTIDE SEQUENCE [LARGE SCALE GENOMIC DNA]</scope>
    <source>
        <strain evidence="2">LUC16012Gg_MoonRockCtena</strain>
    </source>
</reference>
<evidence type="ECO:0000256" key="1">
    <source>
        <dbReference type="SAM" id="Phobius"/>
    </source>
</evidence>
<feature type="transmembrane region" description="Helical" evidence="1">
    <location>
        <begin position="153"/>
        <end position="171"/>
    </location>
</feature>
<feature type="transmembrane region" description="Helical" evidence="1">
    <location>
        <begin position="223"/>
        <end position="245"/>
    </location>
</feature>
<feature type="transmembrane region" description="Helical" evidence="1">
    <location>
        <begin position="252"/>
        <end position="270"/>
    </location>
</feature>
<evidence type="ECO:0000313" key="3">
    <source>
        <dbReference type="Proteomes" id="UP000770889"/>
    </source>
</evidence>
<keyword evidence="1" id="KW-0472">Membrane</keyword>